<keyword evidence="4 7" id="KW-0812">Transmembrane</keyword>
<reference evidence="9" key="1">
    <citation type="submission" date="2024-05" db="EMBL/GenBank/DDBJ databases">
        <title>Alkalihalobacillus sp. strain MEB203 novel alkaliphilic bacterium from Lonar Lake, India.</title>
        <authorList>
            <person name="Joshi A."/>
            <person name="Thite S."/>
            <person name="Mengade P."/>
        </authorList>
    </citation>
    <scope>NUCLEOTIDE SEQUENCE</scope>
    <source>
        <strain evidence="9">MEB 203</strain>
    </source>
</reference>
<dbReference type="InterPro" id="IPR020846">
    <property type="entry name" value="MFS_dom"/>
</dbReference>
<evidence type="ECO:0000256" key="7">
    <source>
        <dbReference type="SAM" id="Phobius"/>
    </source>
</evidence>
<feature type="transmembrane region" description="Helical" evidence="7">
    <location>
        <begin position="12"/>
        <end position="36"/>
    </location>
</feature>
<dbReference type="Pfam" id="PF07690">
    <property type="entry name" value="MFS_1"/>
    <property type="match status" value="1"/>
</dbReference>
<evidence type="ECO:0000256" key="5">
    <source>
        <dbReference type="ARBA" id="ARBA00022989"/>
    </source>
</evidence>
<feature type="transmembrane region" description="Helical" evidence="7">
    <location>
        <begin position="169"/>
        <end position="187"/>
    </location>
</feature>
<dbReference type="InterPro" id="IPR036259">
    <property type="entry name" value="MFS_trans_sf"/>
</dbReference>
<organism evidence="9 10">
    <name type="scientific">Alkalihalobacterium chitinilyticum</name>
    <dbReference type="NCBI Taxonomy" id="2980103"/>
    <lineage>
        <taxon>Bacteria</taxon>
        <taxon>Bacillati</taxon>
        <taxon>Bacillota</taxon>
        <taxon>Bacilli</taxon>
        <taxon>Bacillales</taxon>
        <taxon>Bacillaceae</taxon>
        <taxon>Alkalihalobacterium</taxon>
    </lineage>
</organism>
<name>A0ABT5VJG5_9BACI</name>
<dbReference type="Gene3D" id="1.20.1250.20">
    <property type="entry name" value="MFS general substrate transporter like domains"/>
    <property type="match status" value="1"/>
</dbReference>
<keyword evidence="5 7" id="KW-1133">Transmembrane helix</keyword>
<dbReference type="PROSITE" id="PS50850">
    <property type="entry name" value="MFS"/>
    <property type="match status" value="1"/>
</dbReference>
<dbReference type="PANTHER" id="PTHR23513:SF6">
    <property type="entry name" value="MAJOR FACILITATOR SUPERFAMILY ASSOCIATED DOMAIN-CONTAINING PROTEIN"/>
    <property type="match status" value="1"/>
</dbReference>
<keyword evidence="6 7" id="KW-0472">Membrane</keyword>
<feature type="transmembrane region" description="Helical" evidence="7">
    <location>
        <begin position="344"/>
        <end position="365"/>
    </location>
</feature>
<keyword evidence="10" id="KW-1185">Reference proteome</keyword>
<feature type="transmembrane region" description="Helical" evidence="7">
    <location>
        <begin position="280"/>
        <end position="300"/>
    </location>
</feature>
<sequence length="411" mass="45909">MNELIKNKSFLLIVFGQGSSGLGNTFSVFIMSWLLYDLTGSIFAMGTIWFVYVTSMIICHIISGPYLDRYDKKYIMIFSEWMKALIFVLPFISLISGNLTAEILYIVVILLGLIEPLFRPACMSYLTSIIKEKNLLKANATLESVLQIMMVVGPSLGGLLIGIFKPETVIFTLIIVLTFSGVMLLFVPKENRSWVTEERSSWFSEFKEGLNFFKQNRLFLWIAGLIFFVNLGSGATQPMLLPFVLEVLNGNSLQYGFISSGVAFGMLLGSLLVSHLRKIGSLKLIMLGALTLSGFCLMWIGSVSEFYLAFSLILLYGLFIVTFNINNTTLYQQRVPANIRGRVFLVRGLLARIGIPVGAIIGALIAEFIGFRSLFMLLGALTIIPCIIAWNLPSFNQLNSYKEQDENKVSI</sequence>
<keyword evidence="3" id="KW-1003">Cell membrane</keyword>
<gene>
    <name evidence="9" type="ORF">N7Z68_18780</name>
</gene>
<evidence type="ECO:0000256" key="4">
    <source>
        <dbReference type="ARBA" id="ARBA00022692"/>
    </source>
</evidence>
<feature type="transmembrane region" description="Helical" evidence="7">
    <location>
        <begin position="74"/>
        <end position="97"/>
    </location>
</feature>
<keyword evidence="2" id="KW-0813">Transport</keyword>
<comment type="subcellular location">
    <subcellularLocation>
        <location evidence="1">Cell membrane</location>
        <topology evidence="1">Multi-pass membrane protein</topology>
    </subcellularLocation>
</comment>
<feature type="transmembrane region" description="Helical" evidence="7">
    <location>
        <begin position="103"/>
        <end position="121"/>
    </location>
</feature>
<dbReference type="InterPro" id="IPR011701">
    <property type="entry name" value="MFS"/>
</dbReference>
<feature type="transmembrane region" description="Helical" evidence="7">
    <location>
        <begin position="306"/>
        <end position="323"/>
    </location>
</feature>
<dbReference type="Proteomes" id="UP001148125">
    <property type="component" value="Unassembled WGS sequence"/>
</dbReference>
<feature type="transmembrane region" description="Helical" evidence="7">
    <location>
        <begin position="42"/>
        <end position="62"/>
    </location>
</feature>
<dbReference type="RefSeq" id="WP_275120004.1">
    <property type="nucleotide sequence ID" value="NZ_JAOTPO010000015.1"/>
</dbReference>
<dbReference type="PANTHER" id="PTHR23513">
    <property type="entry name" value="INTEGRAL MEMBRANE EFFLUX PROTEIN-RELATED"/>
    <property type="match status" value="1"/>
</dbReference>
<accession>A0ABT5VJG5</accession>
<feature type="transmembrane region" description="Helical" evidence="7">
    <location>
        <begin position="218"/>
        <end position="241"/>
    </location>
</feature>
<proteinExistence type="predicted"/>
<evidence type="ECO:0000256" key="6">
    <source>
        <dbReference type="ARBA" id="ARBA00023136"/>
    </source>
</evidence>
<evidence type="ECO:0000313" key="9">
    <source>
        <dbReference type="EMBL" id="MDE5415410.1"/>
    </source>
</evidence>
<feature type="transmembrane region" description="Helical" evidence="7">
    <location>
        <begin position="371"/>
        <end position="392"/>
    </location>
</feature>
<feature type="transmembrane region" description="Helical" evidence="7">
    <location>
        <begin position="142"/>
        <end position="163"/>
    </location>
</feature>
<feature type="transmembrane region" description="Helical" evidence="7">
    <location>
        <begin position="253"/>
        <end position="273"/>
    </location>
</feature>
<protein>
    <submittedName>
        <fullName evidence="9">MFS transporter</fullName>
    </submittedName>
</protein>
<evidence type="ECO:0000313" key="10">
    <source>
        <dbReference type="Proteomes" id="UP001148125"/>
    </source>
</evidence>
<dbReference type="SUPFAM" id="SSF103473">
    <property type="entry name" value="MFS general substrate transporter"/>
    <property type="match status" value="1"/>
</dbReference>
<evidence type="ECO:0000256" key="1">
    <source>
        <dbReference type="ARBA" id="ARBA00004651"/>
    </source>
</evidence>
<evidence type="ECO:0000259" key="8">
    <source>
        <dbReference type="PROSITE" id="PS50850"/>
    </source>
</evidence>
<evidence type="ECO:0000256" key="2">
    <source>
        <dbReference type="ARBA" id="ARBA00022448"/>
    </source>
</evidence>
<dbReference type="CDD" id="cd06173">
    <property type="entry name" value="MFS_MefA_like"/>
    <property type="match status" value="1"/>
</dbReference>
<comment type="caution">
    <text evidence="9">The sequence shown here is derived from an EMBL/GenBank/DDBJ whole genome shotgun (WGS) entry which is preliminary data.</text>
</comment>
<dbReference type="EMBL" id="JAOTPO010000015">
    <property type="protein sequence ID" value="MDE5415410.1"/>
    <property type="molecule type" value="Genomic_DNA"/>
</dbReference>
<feature type="domain" description="Major facilitator superfamily (MFS) profile" evidence="8">
    <location>
        <begin position="216"/>
        <end position="411"/>
    </location>
</feature>
<evidence type="ECO:0000256" key="3">
    <source>
        <dbReference type="ARBA" id="ARBA00022475"/>
    </source>
</evidence>